<dbReference type="RefSeq" id="WP_190931261.1">
    <property type="nucleotide sequence ID" value="NZ_JACXJA010000045.1"/>
</dbReference>
<dbReference type="PANTHER" id="PTHR47916:SF1">
    <property type="entry name" value="3-HYDROXY-5-PHOSPHONOOXYPENTANE-2,4-DIONE THIOLASE"/>
    <property type="match status" value="1"/>
</dbReference>
<dbReference type="EMBL" id="JACXJA010000045">
    <property type="protein sequence ID" value="MBD2865638.1"/>
    <property type="molecule type" value="Genomic_DNA"/>
</dbReference>
<protein>
    <submittedName>
        <fullName evidence="1">Aldolase</fullName>
    </submittedName>
</protein>
<dbReference type="GO" id="GO:0004332">
    <property type="term" value="F:fructose-bisphosphate aldolase activity"/>
    <property type="evidence" value="ECO:0007669"/>
    <property type="project" value="InterPro"/>
</dbReference>
<evidence type="ECO:0000313" key="1">
    <source>
        <dbReference type="EMBL" id="MBD2865638.1"/>
    </source>
</evidence>
<gene>
    <name evidence="1" type="ORF">IDH45_27010</name>
</gene>
<sequence length="281" mass="30427">MSSLARLNRMFSSQGKCFDVAIDHGFFNEFTFLSGIENMKQEIETIVNAAPDCVQLSAGQARLLQEIPGKHKPGLVLRTDAANIYGSVLPRFLFSELMDRAIEHAVRLDAVAVCVNLLLLPGQPELHHQCVRNVAQLKTECEKYGMPLMVEPLVMLPNEAKGGYMVDGDIQKIMPLVRQGVELGADVIKADPCDDVTEYHRVIEVASGIPVLVRGGGRASDEEIVGRTVELMNQGASGIVYGRNVIQHPNPAGMTSALMAIVHKGASAEQALAILQGESEA</sequence>
<accession>A0A927H2R4</accession>
<proteinExistence type="predicted"/>
<dbReference type="PIRSF" id="PIRSF038992">
    <property type="entry name" value="Aldolase_Ia"/>
    <property type="match status" value="1"/>
</dbReference>
<name>A0A927H2R4_9BACL</name>
<dbReference type="PANTHER" id="PTHR47916">
    <property type="entry name" value="FRUCTOSE-BISPHOSPHATE ALDOLASE CLASS 1"/>
    <property type="match status" value="1"/>
</dbReference>
<dbReference type="Proteomes" id="UP000639396">
    <property type="component" value="Unassembled WGS sequence"/>
</dbReference>
<dbReference type="InterPro" id="IPR041720">
    <property type="entry name" value="FbaB-like"/>
</dbReference>
<reference evidence="1" key="1">
    <citation type="submission" date="2020-09" db="EMBL/GenBank/DDBJ databases">
        <title>A novel bacterium of genus Paenibacillus, isolated from South China Sea.</title>
        <authorList>
            <person name="Huang H."/>
            <person name="Mo K."/>
            <person name="Hu Y."/>
        </authorList>
    </citation>
    <scope>NUCLEOTIDE SEQUENCE</scope>
    <source>
        <strain evidence="1">IB182363</strain>
    </source>
</reference>
<dbReference type="SUPFAM" id="SSF51569">
    <property type="entry name" value="Aldolase"/>
    <property type="match status" value="1"/>
</dbReference>
<dbReference type="Gene3D" id="3.20.20.70">
    <property type="entry name" value="Aldolase class I"/>
    <property type="match status" value="1"/>
</dbReference>
<dbReference type="SMART" id="SM01133">
    <property type="entry name" value="DeoC"/>
    <property type="match status" value="1"/>
</dbReference>
<dbReference type="InterPro" id="IPR013785">
    <property type="entry name" value="Aldolase_TIM"/>
</dbReference>
<comment type="caution">
    <text evidence="1">The sequence shown here is derived from an EMBL/GenBank/DDBJ whole genome shotgun (WGS) entry which is preliminary data.</text>
</comment>
<dbReference type="InterPro" id="IPR050456">
    <property type="entry name" value="DeoC/FbaB_aldolase"/>
</dbReference>
<dbReference type="InterPro" id="IPR002915">
    <property type="entry name" value="DeoC/FbaB/LacD_aldolase"/>
</dbReference>
<keyword evidence="2" id="KW-1185">Reference proteome</keyword>
<dbReference type="Pfam" id="PF01791">
    <property type="entry name" value="DeoC"/>
    <property type="match status" value="1"/>
</dbReference>
<organism evidence="1 2">
    <name type="scientific">Paenibacillus oceani</name>
    <dbReference type="NCBI Taxonomy" id="2772510"/>
    <lineage>
        <taxon>Bacteria</taxon>
        <taxon>Bacillati</taxon>
        <taxon>Bacillota</taxon>
        <taxon>Bacilli</taxon>
        <taxon>Bacillales</taxon>
        <taxon>Paenibacillaceae</taxon>
        <taxon>Paenibacillus</taxon>
    </lineage>
</organism>
<dbReference type="AlphaFoldDB" id="A0A927H2R4"/>
<evidence type="ECO:0000313" key="2">
    <source>
        <dbReference type="Proteomes" id="UP000639396"/>
    </source>
</evidence>